<comment type="caution">
    <text evidence="4">The sequence shown here is derived from an EMBL/GenBank/DDBJ whole genome shotgun (WGS) entry which is preliminary data.</text>
</comment>
<dbReference type="SUPFAM" id="SSF81901">
    <property type="entry name" value="HCP-like"/>
    <property type="match status" value="1"/>
</dbReference>
<feature type="repeat" description="PPR" evidence="3">
    <location>
        <begin position="154"/>
        <end position="189"/>
    </location>
</feature>
<protein>
    <recommendedName>
        <fullName evidence="6">Pentatricopeptide repeat-containing protein</fullName>
    </recommendedName>
</protein>
<feature type="repeat" description="PPR" evidence="3">
    <location>
        <begin position="190"/>
        <end position="224"/>
    </location>
</feature>
<dbReference type="Pfam" id="PF12854">
    <property type="entry name" value="PPR_1"/>
    <property type="match status" value="2"/>
</dbReference>
<feature type="repeat" description="PPR" evidence="3">
    <location>
        <begin position="407"/>
        <end position="441"/>
    </location>
</feature>
<feature type="repeat" description="PPR" evidence="3">
    <location>
        <begin position="225"/>
        <end position="259"/>
    </location>
</feature>
<feature type="repeat" description="PPR" evidence="3">
    <location>
        <begin position="119"/>
        <end position="153"/>
    </location>
</feature>
<dbReference type="InterPro" id="IPR011990">
    <property type="entry name" value="TPR-like_helical_dom_sf"/>
</dbReference>
<feature type="repeat" description="PPR" evidence="3">
    <location>
        <begin position="295"/>
        <end position="329"/>
    </location>
</feature>
<proteinExistence type="inferred from homology"/>
<accession>A0AAN9PM36</accession>
<evidence type="ECO:0000256" key="3">
    <source>
        <dbReference type="PROSITE-ProRule" id="PRU00708"/>
    </source>
</evidence>
<dbReference type="Gene3D" id="1.25.40.10">
    <property type="entry name" value="Tetratricopeptide repeat domain"/>
    <property type="match status" value="4"/>
</dbReference>
<evidence type="ECO:0000256" key="2">
    <source>
        <dbReference type="ARBA" id="ARBA00022737"/>
    </source>
</evidence>
<sequence length="492" mass="55336">MGSRTLFKWPKQITNSLVAQLIQSEKDIHKAVLMFDSATAEYGNGFCHDQKTFGLIISRLVTANQFRSAEGILQRMKLENCKVTEDIILSICRGYGRVHRPLDAIRVFHKMEDFQLSPTQKAYLTILDILVEENHVKRAIGFYKEMREMGIPPSVVSLNILIKALCKNKETVDSALKIFHEMPNRGCLPDSYTYGTLINGLCRLGRIGEAKELFEEMGQKGISASVVTYSSLIHGMCQSDNLDEAISLLEEMKRNGIEPNVFTYSSLIDGLCKNAHSSQAMELLEVMVRKHCLPNMVTYSSLIDGLCKEGKLCEAVEILDRMRIQGLKPNVGLYGKIISGLCAAGRYQEAANFIDEMVLGGTSPNRVSWSLHVRMHNMVVQGLCNNIDSPRAFQLYLSMRTRGISVEIGTFNCLMKCFCKRGDLNKAARILDEMVLDGCVPDEALWNVVIGGLWDRKKVRESTELLLAELKQKFQNTFAITWFPGFFSRKSG</sequence>
<dbReference type="Proteomes" id="UP001359559">
    <property type="component" value="Unassembled WGS sequence"/>
</dbReference>
<dbReference type="EMBL" id="JAYKXN010000003">
    <property type="protein sequence ID" value="KAK7302838.1"/>
    <property type="molecule type" value="Genomic_DNA"/>
</dbReference>
<dbReference type="AlphaFoldDB" id="A0AAN9PM36"/>
<reference evidence="4 5" key="1">
    <citation type="submission" date="2024-01" db="EMBL/GenBank/DDBJ databases">
        <title>The genomes of 5 underutilized Papilionoideae crops provide insights into root nodulation and disease resistance.</title>
        <authorList>
            <person name="Yuan L."/>
        </authorList>
    </citation>
    <scope>NUCLEOTIDE SEQUENCE [LARGE SCALE GENOMIC DNA]</scope>
    <source>
        <strain evidence="4">LY-2023</strain>
        <tissue evidence="4">Leaf</tissue>
    </source>
</reference>
<dbReference type="Pfam" id="PF13041">
    <property type="entry name" value="PPR_2"/>
    <property type="match status" value="3"/>
</dbReference>
<feature type="repeat" description="PPR" evidence="3">
    <location>
        <begin position="330"/>
        <end position="364"/>
    </location>
</feature>
<evidence type="ECO:0000313" key="5">
    <source>
        <dbReference type="Proteomes" id="UP001359559"/>
    </source>
</evidence>
<keyword evidence="2" id="KW-0677">Repeat</keyword>
<evidence type="ECO:0000313" key="4">
    <source>
        <dbReference type="EMBL" id="KAK7302838.1"/>
    </source>
</evidence>
<organism evidence="4 5">
    <name type="scientific">Clitoria ternatea</name>
    <name type="common">Butterfly pea</name>
    <dbReference type="NCBI Taxonomy" id="43366"/>
    <lineage>
        <taxon>Eukaryota</taxon>
        <taxon>Viridiplantae</taxon>
        <taxon>Streptophyta</taxon>
        <taxon>Embryophyta</taxon>
        <taxon>Tracheophyta</taxon>
        <taxon>Spermatophyta</taxon>
        <taxon>Magnoliopsida</taxon>
        <taxon>eudicotyledons</taxon>
        <taxon>Gunneridae</taxon>
        <taxon>Pentapetalae</taxon>
        <taxon>rosids</taxon>
        <taxon>fabids</taxon>
        <taxon>Fabales</taxon>
        <taxon>Fabaceae</taxon>
        <taxon>Papilionoideae</taxon>
        <taxon>50 kb inversion clade</taxon>
        <taxon>NPAAA clade</taxon>
        <taxon>indigoferoid/millettioid clade</taxon>
        <taxon>Phaseoleae</taxon>
        <taxon>Clitoria</taxon>
    </lineage>
</organism>
<dbReference type="PANTHER" id="PTHR47938:SF35">
    <property type="entry name" value="PENTATRICOPEPTIDE REPEAT-CONTAINING PROTEIN 4, MITOCHONDRIAL-RELATED"/>
    <property type="match status" value="1"/>
</dbReference>
<dbReference type="PROSITE" id="PS51375">
    <property type="entry name" value="PPR"/>
    <property type="match status" value="8"/>
</dbReference>
<dbReference type="Pfam" id="PF01535">
    <property type="entry name" value="PPR"/>
    <property type="match status" value="2"/>
</dbReference>
<dbReference type="NCBIfam" id="TIGR00756">
    <property type="entry name" value="PPR"/>
    <property type="match status" value="8"/>
</dbReference>
<evidence type="ECO:0000256" key="1">
    <source>
        <dbReference type="ARBA" id="ARBA00007626"/>
    </source>
</evidence>
<name>A0AAN9PM36_CLITE</name>
<gene>
    <name evidence="4" type="ORF">RJT34_13735</name>
</gene>
<dbReference type="PANTHER" id="PTHR47938">
    <property type="entry name" value="RESPIRATORY COMPLEX I CHAPERONE (CIA84), PUTATIVE (AFU_ORTHOLOGUE AFUA_2G06020)-RELATED"/>
    <property type="match status" value="1"/>
</dbReference>
<evidence type="ECO:0008006" key="6">
    <source>
        <dbReference type="Google" id="ProtNLM"/>
    </source>
</evidence>
<dbReference type="FunFam" id="1.25.40.10:FF:000558">
    <property type="entry name" value="Pentatricopeptide repeat-containing protein At5g39710"/>
    <property type="match status" value="1"/>
</dbReference>
<keyword evidence="5" id="KW-1185">Reference proteome</keyword>
<comment type="similarity">
    <text evidence="1">Belongs to the PPR family. P subfamily.</text>
</comment>
<dbReference type="InterPro" id="IPR002885">
    <property type="entry name" value="PPR_rpt"/>
</dbReference>
<feature type="repeat" description="PPR" evidence="3">
    <location>
        <begin position="260"/>
        <end position="294"/>
    </location>
</feature>
<dbReference type="GO" id="GO:0003729">
    <property type="term" value="F:mRNA binding"/>
    <property type="evidence" value="ECO:0007669"/>
    <property type="project" value="TreeGrafter"/>
</dbReference>